<organism evidence="18 19">
    <name type="scientific">Brevibacillus borstelensis AK1</name>
    <dbReference type="NCBI Taxonomy" id="1300222"/>
    <lineage>
        <taxon>Bacteria</taxon>
        <taxon>Bacillati</taxon>
        <taxon>Bacillota</taxon>
        <taxon>Bacilli</taxon>
        <taxon>Bacillales</taxon>
        <taxon>Paenibacillaceae</taxon>
        <taxon>Brevibacillus</taxon>
    </lineage>
</organism>
<keyword evidence="6" id="KW-0645">Protease</keyword>
<keyword evidence="11" id="KW-0961">Cell wall biogenesis/degradation</keyword>
<dbReference type="Pfam" id="PF00768">
    <property type="entry name" value="Peptidase_S11"/>
    <property type="match status" value="1"/>
</dbReference>
<gene>
    <name evidence="18" type="ORF">I532_24081</name>
</gene>
<dbReference type="PATRIC" id="fig|1300222.3.peg.5058"/>
<sequence>MKPRTWTKRLTGLFLSVAVFITAWGSMTANAGAAPQADLQLAASSAILVEVSTGKVLYSSNPDQPLPPASMSKMMTEYLVHEAVKQKKINWDDKVPVSEYAFYIAKMPDSSGVYLNMGESHTVKELYKAMAVVSANDATVLLAERIAGSEPNFVAMMNKKAQELGMKNTKFVTSTGLPANELGPYSVKTDQTENLMSARDSAILARALIRDFPEALEISKIPRLTFRAGMPNEMKKPNYNWMLPGLNQYYEGVDGLKTGHTDAARYCFTGTAVRGDMRLISVIMGAGSETKRFVETKKLLDYGFSNFKLTKQLDKGVPIKGYETAPVKNGVELTVPAVTSNAVMTLTKIGSESKFTPTVTFQELTAPLKKDQVIGKVAFVEEGTKETDYLQPEDMAKAGVDLVAGQEVEEGSWIRLFFRSIIQFFSNIFSSLTGK</sequence>
<dbReference type="Gene3D" id="3.40.710.10">
    <property type="entry name" value="DD-peptidase/beta-lactamase superfamily"/>
    <property type="match status" value="1"/>
</dbReference>
<dbReference type="SMART" id="SM00936">
    <property type="entry name" value="PBP5_C"/>
    <property type="match status" value="1"/>
</dbReference>
<reference evidence="18 19" key="1">
    <citation type="submission" date="2013-03" db="EMBL/GenBank/DDBJ databases">
        <title>Assembly of a new bacterial strain Brevibacillus borstelensis AK1.</title>
        <authorList>
            <person name="Rajan I."/>
            <person name="PoliReddy D."/>
            <person name="Sugumar T."/>
            <person name="Rathinam K."/>
            <person name="Alqarawi S."/>
            <person name="Khalil A.B."/>
            <person name="Sivakumar N."/>
        </authorList>
    </citation>
    <scope>NUCLEOTIDE SEQUENCE [LARGE SCALE GENOMIC DNA]</scope>
    <source>
        <strain evidence="18 19">AK1</strain>
    </source>
</reference>
<evidence type="ECO:0000256" key="5">
    <source>
        <dbReference type="ARBA" id="ARBA00022645"/>
    </source>
</evidence>
<evidence type="ECO:0000256" key="11">
    <source>
        <dbReference type="ARBA" id="ARBA00023316"/>
    </source>
</evidence>
<feature type="signal peptide" evidence="16">
    <location>
        <begin position="1"/>
        <end position="31"/>
    </location>
</feature>
<comment type="similarity">
    <text evidence="3 15">Belongs to the peptidase S11 family.</text>
</comment>
<feature type="active site" evidence="13">
    <location>
        <position position="134"/>
    </location>
</feature>
<evidence type="ECO:0000256" key="3">
    <source>
        <dbReference type="ARBA" id="ARBA00007164"/>
    </source>
</evidence>
<evidence type="ECO:0000256" key="14">
    <source>
        <dbReference type="PIRSR" id="PIRSR618044-2"/>
    </source>
</evidence>
<evidence type="ECO:0000256" key="2">
    <source>
        <dbReference type="ARBA" id="ARBA00004752"/>
    </source>
</evidence>
<dbReference type="UniPathway" id="UPA00219"/>
<dbReference type="EC" id="3.4.16.4" evidence="4"/>
<evidence type="ECO:0000256" key="15">
    <source>
        <dbReference type="RuleBase" id="RU004016"/>
    </source>
</evidence>
<evidence type="ECO:0000313" key="18">
    <source>
        <dbReference type="EMBL" id="EMT50086.1"/>
    </source>
</evidence>
<dbReference type="RefSeq" id="WP_003392663.1">
    <property type="nucleotide sequence ID" value="NZ_APBN01000021.1"/>
</dbReference>
<evidence type="ECO:0000256" key="1">
    <source>
        <dbReference type="ARBA" id="ARBA00003217"/>
    </source>
</evidence>
<comment type="pathway">
    <text evidence="2">Cell wall biogenesis; peptidoglycan biosynthesis.</text>
</comment>
<evidence type="ECO:0000313" key="19">
    <source>
        <dbReference type="Proteomes" id="UP000012081"/>
    </source>
</evidence>
<dbReference type="InterPro" id="IPR018044">
    <property type="entry name" value="Peptidase_S11"/>
</dbReference>
<dbReference type="InterPro" id="IPR015956">
    <property type="entry name" value="Peniciliin-bd_prot_C_sf"/>
</dbReference>
<dbReference type="MEROPS" id="S11.001"/>
<keyword evidence="19" id="KW-1185">Reference proteome</keyword>
<dbReference type="GO" id="GO:0071555">
    <property type="term" value="P:cell wall organization"/>
    <property type="evidence" value="ECO:0007669"/>
    <property type="project" value="UniProtKB-KW"/>
</dbReference>
<feature type="binding site" evidence="14">
    <location>
        <position position="257"/>
    </location>
    <ligand>
        <name>substrate</name>
    </ligand>
</feature>
<dbReference type="GO" id="GO:0009252">
    <property type="term" value="P:peptidoglycan biosynthetic process"/>
    <property type="evidence" value="ECO:0007669"/>
    <property type="project" value="UniProtKB-UniPathway"/>
</dbReference>
<dbReference type="SUPFAM" id="SSF56601">
    <property type="entry name" value="beta-lactamase/transpeptidase-like"/>
    <property type="match status" value="1"/>
</dbReference>
<name>M8DT37_9BACL</name>
<evidence type="ECO:0000259" key="17">
    <source>
        <dbReference type="SMART" id="SM00936"/>
    </source>
</evidence>
<dbReference type="STRING" id="1300222.I532_24081"/>
<dbReference type="PANTHER" id="PTHR21581:SF11">
    <property type="entry name" value="D-ALANYL-D-ALANINE CARBOXYPEPTIDASE DACA"/>
    <property type="match status" value="1"/>
</dbReference>
<evidence type="ECO:0000256" key="8">
    <source>
        <dbReference type="ARBA" id="ARBA00022801"/>
    </source>
</evidence>
<keyword evidence="5 18" id="KW-0121">Carboxypeptidase</keyword>
<dbReference type="OrthoDB" id="9791132at2"/>
<feature type="active site" description="Acyl-ester intermediate" evidence="13">
    <location>
        <position position="70"/>
    </location>
</feature>
<evidence type="ECO:0000256" key="12">
    <source>
        <dbReference type="ARBA" id="ARBA00034000"/>
    </source>
</evidence>
<dbReference type="InterPro" id="IPR001967">
    <property type="entry name" value="Peptidase_S11_N"/>
</dbReference>
<dbReference type="InterPro" id="IPR012338">
    <property type="entry name" value="Beta-lactam/transpept-like"/>
</dbReference>
<proteinExistence type="inferred from homology"/>
<dbReference type="InterPro" id="IPR037167">
    <property type="entry name" value="Peptidase_S11_C_sf"/>
</dbReference>
<accession>M8DT37</accession>
<dbReference type="GO" id="GO:0008360">
    <property type="term" value="P:regulation of cell shape"/>
    <property type="evidence" value="ECO:0007669"/>
    <property type="project" value="UniProtKB-KW"/>
</dbReference>
<evidence type="ECO:0000256" key="6">
    <source>
        <dbReference type="ARBA" id="ARBA00022670"/>
    </source>
</evidence>
<keyword evidence="7 16" id="KW-0732">Signal</keyword>
<evidence type="ECO:0000256" key="10">
    <source>
        <dbReference type="ARBA" id="ARBA00022984"/>
    </source>
</evidence>
<dbReference type="EMBL" id="APBN01000021">
    <property type="protein sequence ID" value="EMT50086.1"/>
    <property type="molecule type" value="Genomic_DNA"/>
</dbReference>
<evidence type="ECO:0000256" key="16">
    <source>
        <dbReference type="SAM" id="SignalP"/>
    </source>
</evidence>
<feature type="chain" id="PRO_5039359372" description="serine-type D-Ala-D-Ala carboxypeptidase" evidence="16">
    <location>
        <begin position="32"/>
        <end position="435"/>
    </location>
</feature>
<comment type="catalytic activity">
    <reaction evidence="12">
        <text>Preferential cleavage: (Ac)2-L-Lys-D-Ala-|-D-Ala. Also transpeptidation of peptidyl-alanyl moieties that are N-acyl substituents of D-alanine.</text>
        <dbReference type="EC" id="3.4.16.4"/>
    </reaction>
</comment>
<dbReference type="PANTHER" id="PTHR21581">
    <property type="entry name" value="D-ALANYL-D-ALANINE CARBOXYPEPTIDASE"/>
    <property type="match status" value="1"/>
</dbReference>
<comment type="function">
    <text evidence="1">Removes C-terminal D-alanyl residues from sugar-peptide cell wall precursors.</text>
</comment>
<dbReference type="InterPro" id="IPR012907">
    <property type="entry name" value="Peptidase_S11_C"/>
</dbReference>
<dbReference type="GO" id="GO:0009002">
    <property type="term" value="F:serine-type D-Ala-D-Ala carboxypeptidase activity"/>
    <property type="evidence" value="ECO:0007669"/>
    <property type="project" value="UniProtKB-EC"/>
</dbReference>
<feature type="active site" description="Proton acceptor" evidence="13">
    <location>
        <position position="73"/>
    </location>
</feature>
<comment type="caution">
    <text evidence="18">The sequence shown here is derived from an EMBL/GenBank/DDBJ whole genome shotgun (WGS) entry which is preliminary data.</text>
</comment>
<dbReference type="AlphaFoldDB" id="M8DT37"/>
<dbReference type="Pfam" id="PF07943">
    <property type="entry name" value="PBP5_C"/>
    <property type="match status" value="1"/>
</dbReference>
<keyword evidence="8" id="KW-0378">Hydrolase</keyword>
<evidence type="ECO:0000256" key="4">
    <source>
        <dbReference type="ARBA" id="ARBA00012448"/>
    </source>
</evidence>
<dbReference type="GO" id="GO:0006508">
    <property type="term" value="P:proteolysis"/>
    <property type="evidence" value="ECO:0007669"/>
    <property type="project" value="UniProtKB-KW"/>
</dbReference>
<keyword evidence="10" id="KW-0573">Peptidoglycan synthesis</keyword>
<protein>
    <recommendedName>
        <fullName evidence="4">serine-type D-Ala-D-Ala carboxypeptidase</fullName>
        <ecNumber evidence="4">3.4.16.4</ecNumber>
    </recommendedName>
</protein>
<evidence type="ECO:0000256" key="7">
    <source>
        <dbReference type="ARBA" id="ARBA00022729"/>
    </source>
</evidence>
<keyword evidence="9" id="KW-0133">Cell shape</keyword>
<dbReference type="Proteomes" id="UP000012081">
    <property type="component" value="Unassembled WGS sequence"/>
</dbReference>
<dbReference type="Gene3D" id="2.60.410.10">
    <property type="entry name" value="D-Ala-D-Ala carboxypeptidase, C-terminal domain"/>
    <property type="match status" value="1"/>
</dbReference>
<evidence type="ECO:0000256" key="9">
    <source>
        <dbReference type="ARBA" id="ARBA00022960"/>
    </source>
</evidence>
<feature type="domain" description="Peptidase S11 D-Ala-D-Ala carboxypeptidase A C-terminal" evidence="17">
    <location>
        <begin position="307"/>
        <end position="410"/>
    </location>
</feature>
<dbReference type="PRINTS" id="PR00725">
    <property type="entry name" value="DADACBPTASE1"/>
</dbReference>
<dbReference type="SUPFAM" id="SSF69189">
    <property type="entry name" value="Penicillin-binding protein associated domain"/>
    <property type="match status" value="1"/>
</dbReference>
<evidence type="ECO:0000256" key="13">
    <source>
        <dbReference type="PIRSR" id="PIRSR618044-1"/>
    </source>
</evidence>